<sequence length="182" mass="19623">MDRDGVMEDGDLGTRFARRLRLFDANADGIVRRRDVAAVAERLIRAFRVDTQSIGAERIRSAYEMLSLALLADFGDLVRDEVALPGFTAALAADPARMAGLGRRIARTDAAAVRECLAPIGAVVKAEHVAEVVVALGAHPGHQPVIQRALERDGALIRLSAALRPFADHFTGRGYPGLYGRP</sequence>
<dbReference type="Proteomes" id="UP000268727">
    <property type="component" value="Unassembled WGS sequence"/>
</dbReference>
<name>A0A3N1GYJ0_9PSEU</name>
<keyword evidence="2" id="KW-1185">Reference proteome</keyword>
<gene>
    <name evidence="1" type="ORF">EDD40_0461</name>
</gene>
<proteinExistence type="predicted"/>
<accession>A0A3N1GYJ0</accession>
<dbReference type="AlphaFoldDB" id="A0A3N1GYJ0"/>
<comment type="caution">
    <text evidence="1">The sequence shown here is derived from an EMBL/GenBank/DDBJ whole genome shotgun (WGS) entry which is preliminary data.</text>
</comment>
<reference evidence="1 2" key="1">
    <citation type="submission" date="2018-11" db="EMBL/GenBank/DDBJ databases">
        <title>Sequencing the genomes of 1000 actinobacteria strains.</title>
        <authorList>
            <person name="Klenk H.-P."/>
        </authorList>
    </citation>
    <scope>NUCLEOTIDE SEQUENCE [LARGE SCALE GENOMIC DNA]</scope>
    <source>
        <strain evidence="1 2">DSM 44231</strain>
    </source>
</reference>
<organism evidence="1 2">
    <name type="scientific">Saccharothrix texasensis</name>
    <dbReference type="NCBI Taxonomy" id="103734"/>
    <lineage>
        <taxon>Bacteria</taxon>
        <taxon>Bacillati</taxon>
        <taxon>Actinomycetota</taxon>
        <taxon>Actinomycetes</taxon>
        <taxon>Pseudonocardiales</taxon>
        <taxon>Pseudonocardiaceae</taxon>
        <taxon>Saccharothrix</taxon>
    </lineage>
</organism>
<evidence type="ECO:0000313" key="2">
    <source>
        <dbReference type="Proteomes" id="UP000268727"/>
    </source>
</evidence>
<dbReference type="EMBL" id="RJKM01000001">
    <property type="protein sequence ID" value="ROP35239.1"/>
    <property type="molecule type" value="Genomic_DNA"/>
</dbReference>
<evidence type="ECO:0008006" key="3">
    <source>
        <dbReference type="Google" id="ProtNLM"/>
    </source>
</evidence>
<protein>
    <recommendedName>
        <fullName evidence="3">EF-hand domain-containing protein</fullName>
    </recommendedName>
</protein>
<evidence type="ECO:0000313" key="1">
    <source>
        <dbReference type="EMBL" id="ROP35239.1"/>
    </source>
</evidence>